<gene>
    <name evidence="2" type="ORF">GCM10011425_00320</name>
</gene>
<accession>A0A917J476</accession>
<reference evidence="2" key="2">
    <citation type="submission" date="2020-09" db="EMBL/GenBank/DDBJ databases">
        <authorList>
            <person name="Sun Q."/>
            <person name="Sedlacek I."/>
        </authorList>
    </citation>
    <scope>NUCLEOTIDE SEQUENCE</scope>
    <source>
        <strain evidence="2">CCM 8711</strain>
    </source>
</reference>
<dbReference type="Proteomes" id="UP000662074">
    <property type="component" value="Unassembled WGS sequence"/>
</dbReference>
<dbReference type="EMBL" id="BMDO01000001">
    <property type="protein sequence ID" value="GGI48820.1"/>
    <property type="molecule type" value="Genomic_DNA"/>
</dbReference>
<dbReference type="AlphaFoldDB" id="A0A917J476"/>
<reference evidence="2" key="1">
    <citation type="journal article" date="2014" name="Int. J. Syst. Evol. Microbiol.">
        <title>Complete genome sequence of Corynebacterium casei LMG S-19264T (=DSM 44701T), isolated from a smear-ripened cheese.</title>
        <authorList>
            <consortium name="US DOE Joint Genome Institute (JGI-PGF)"/>
            <person name="Walter F."/>
            <person name="Albersmeier A."/>
            <person name="Kalinowski J."/>
            <person name="Ruckert C."/>
        </authorList>
    </citation>
    <scope>NUCLEOTIDE SEQUENCE</scope>
    <source>
        <strain evidence="2">CCM 8711</strain>
    </source>
</reference>
<proteinExistence type="predicted"/>
<keyword evidence="1" id="KW-0732">Signal</keyword>
<comment type="caution">
    <text evidence="2">The sequence shown here is derived from an EMBL/GenBank/DDBJ whole genome shotgun (WGS) entry which is preliminary data.</text>
</comment>
<feature type="signal peptide" evidence="1">
    <location>
        <begin position="1"/>
        <end position="27"/>
    </location>
</feature>
<evidence type="ECO:0000313" key="2">
    <source>
        <dbReference type="EMBL" id="GGI48820.1"/>
    </source>
</evidence>
<evidence type="ECO:0000313" key="3">
    <source>
        <dbReference type="Proteomes" id="UP000662074"/>
    </source>
</evidence>
<organism evidence="2 3">
    <name type="scientific">Mucilaginibacter galii</name>
    <dbReference type="NCBI Taxonomy" id="2005073"/>
    <lineage>
        <taxon>Bacteria</taxon>
        <taxon>Pseudomonadati</taxon>
        <taxon>Bacteroidota</taxon>
        <taxon>Sphingobacteriia</taxon>
        <taxon>Sphingobacteriales</taxon>
        <taxon>Sphingobacteriaceae</taxon>
        <taxon>Mucilaginibacter</taxon>
    </lineage>
</organism>
<feature type="chain" id="PRO_5037196823" evidence="1">
    <location>
        <begin position="28"/>
        <end position="370"/>
    </location>
</feature>
<name>A0A917J476_9SPHI</name>
<dbReference type="InterPro" id="IPR021109">
    <property type="entry name" value="Peptidase_aspartic_dom_sf"/>
</dbReference>
<dbReference type="SUPFAM" id="SSF50630">
    <property type="entry name" value="Acid proteases"/>
    <property type="match status" value="1"/>
</dbReference>
<keyword evidence="3" id="KW-1185">Reference proteome</keyword>
<evidence type="ECO:0000256" key="1">
    <source>
        <dbReference type="SAM" id="SignalP"/>
    </source>
</evidence>
<sequence length="370" mass="39015">MSNNYYMQKIKVAFWALIMMAMATACKKGGSDSPVPVVPPKPLATLGLFQLSGGENKRLFIPISQIGTKAVQYFGIFDTGSSGLTMDAHGLIPDEMITANGLLVTGDSVVVNGITVTNKTATMAYGDKTSSTKEFGNLAYATITIGNSAGTATTKRIAFFMYYKVVDGDGKEISGSQHSFDVFGVGPSTGFTFAAIVSPLNGFTMPANVASGFKLAKLDNTKFTAAGAFVSGLLTIGLVPDDLNNAGFVMHPLTLGSAGGYSPNIPATVTYGNTTTSAQILFDTGNPAVSVIENSKETTALGRLPVGTVVTITTNRGFVYTYTTSSTGKLTQIQNPNISGDFRTIMSLDFFTDNEFLTDYTGHRIGLKNN</sequence>
<protein>
    <submittedName>
        <fullName evidence="2">Uncharacterized protein</fullName>
    </submittedName>
</protein>